<sequence>MEIDTILGDELLEEVFRRLHPRSSFSSSTADVSLVSKRWLRLYRSSKSRLNLRLSPDYCTFKSVFSIVTLVNSI</sequence>
<gene>
    <name evidence="1" type="ORF">Vadar_027468</name>
</gene>
<proteinExistence type="predicted"/>
<evidence type="ECO:0000313" key="2">
    <source>
        <dbReference type="Proteomes" id="UP000828048"/>
    </source>
</evidence>
<comment type="caution">
    <text evidence="1">The sequence shown here is derived from an EMBL/GenBank/DDBJ whole genome shotgun (WGS) entry which is preliminary data.</text>
</comment>
<name>A0ACB7YIJ8_9ERIC</name>
<organism evidence="1 2">
    <name type="scientific">Vaccinium darrowii</name>
    <dbReference type="NCBI Taxonomy" id="229202"/>
    <lineage>
        <taxon>Eukaryota</taxon>
        <taxon>Viridiplantae</taxon>
        <taxon>Streptophyta</taxon>
        <taxon>Embryophyta</taxon>
        <taxon>Tracheophyta</taxon>
        <taxon>Spermatophyta</taxon>
        <taxon>Magnoliopsida</taxon>
        <taxon>eudicotyledons</taxon>
        <taxon>Gunneridae</taxon>
        <taxon>Pentapetalae</taxon>
        <taxon>asterids</taxon>
        <taxon>Ericales</taxon>
        <taxon>Ericaceae</taxon>
        <taxon>Vaccinioideae</taxon>
        <taxon>Vaccinieae</taxon>
        <taxon>Vaccinium</taxon>
    </lineage>
</organism>
<dbReference type="EMBL" id="CM037158">
    <property type="protein sequence ID" value="KAH7852654.1"/>
    <property type="molecule type" value="Genomic_DNA"/>
</dbReference>
<protein>
    <submittedName>
        <fullName evidence="1">Uncharacterized protein</fullName>
    </submittedName>
</protein>
<accession>A0ACB7YIJ8</accession>
<reference evidence="1 2" key="1">
    <citation type="journal article" date="2021" name="Hortic Res">
        <title>High-quality reference genome and annotation aids understanding of berry development for evergreen blueberry (Vaccinium darrowii).</title>
        <authorList>
            <person name="Yu J."/>
            <person name="Hulse-Kemp A.M."/>
            <person name="Babiker E."/>
            <person name="Staton M."/>
        </authorList>
    </citation>
    <scope>NUCLEOTIDE SEQUENCE [LARGE SCALE GENOMIC DNA]</scope>
    <source>
        <strain evidence="2">cv. NJ 8807/NJ 8810</strain>
        <tissue evidence="1">Young leaf</tissue>
    </source>
</reference>
<keyword evidence="2" id="KW-1185">Reference proteome</keyword>
<dbReference type="Proteomes" id="UP000828048">
    <property type="component" value="Chromosome 8"/>
</dbReference>
<evidence type="ECO:0000313" key="1">
    <source>
        <dbReference type="EMBL" id="KAH7852654.1"/>
    </source>
</evidence>